<reference evidence="2 3" key="1">
    <citation type="submission" date="2018-10" db="EMBL/GenBank/DDBJ databases">
        <authorList>
            <person name="Jung H.S."/>
            <person name="Jeon C.O."/>
        </authorList>
    </citation>
    <scope>NUCLEOTIDE SEQUENCE [LARGE SCALE GENOMIC DNA]</scope>
    <source>
        <strain evidence="2 3">MA-7-27</strain>
    </source>
</reference>
<dbReference type="Proteomes" id="UP000281343">
    <property type="component" value="Unassembled WGS sequence"/>
</dbReference>
<dbReference type="EMBL" id="RCNT01000001">
    <property type="protein sequence ID" value="RMA43411.1"/>
    <property type="molecule type" value="Genomic_DNA"/>
</dbReference>
<evidence type="ECO:0000313" key="3">
    <source>
        <dbReference type="Proteomes" id="UP000281343"/>
    </source>
</evidence>
<comment type="caution">
    <text evidence="2">The sequence shown here is derived from an EMBL/GenBank/DDBJ whole genome shotgun (WGS) entry which is preliminary data.</text>
</comment>
<gene>
    <name evidence="2" type="ORF">D9R08_00180</name>
</gene>
<feature type="chain" id="PRO_5018301038" description="Translocase" evidence="1">
    <location>
        <begin position="24"/>
        <end position="346"/>
    </location>
</feature>
<protein>
    <recommendedName>
        <fullName evidence="4">Translocase</fullName>
    </recommendedName>
</protein>
<dbReference type="AlphaFoldDB" id="A0A3L9Y3M6"/>
<accession>A0A3L9Y3M6</accession>
<proteinExistence type="predicted"/>
<evidence type="ECO:0008006" key="4">
    <source>
        <dbReference type="Google" id="ProtNLM"/>
    </source>
</evidence>
<sequence length="346" mass="35904">MPKRQIIRLAAVGLMTVSGGLFAVQAGLIPGMQADAPSADQTAAARPVAPEATATPAALPAPAVLTAPEAPGALALPAAPELALTPPDLSQPGRDLSERMAQTPDATMAAPATPETSQFGLPCGLSVSAEAAPAAMVALDIMAPCRPGARVVIEHSGLTLTEATDQMGLLTVDIPAFETPAFFTIRLADEEESALVTIPDLHAYDRVAITWEDTRDLELHALEFGADYGEPGHIWADNAGTVARAQTGVGGFVTLLGDDAVDAPVMAQVYTFPRDTLTREGSVRISIEAPINSRNCGQDTLARTVQTDPAGPVAVTELTFTLPACDAVGDYLVLQNLLQDLRVASN</sequence>
<dbReference type="RefSeq" id="WP_121896003.1">
    <property type="nucleotide sequence ID" value="NZ_RCNT01000001.1"/>
</dbReference>
<name>A0A3L9Y3M6_9RHOB</name>
<evidence type="ECO:0000256" key="1">
    <source>
        <dbReference type="SAM" id="SignalP"/>
    </source>
</evidence>
<keyword evidence="3" id="KW-1185">Reference proteome</keyword>
<dbReference type="OrthoDB" id="7956241at2"/>
<organism evidence="2 3">
    <name type="scientific">Rhodophyticola porphyridii</name>
    <dbReference type="NCBI Taxonomy" id="1852017"/>
    <lineage>
        <taxon>Bacteria</taxon>
        <taxon>Pseudomonadati</taxon>
        <taxon>Pseudomonadota</taxon>
        <taxon>Alphaproteobacteria</taxon>
        <taxon>Rhodobacterales</taxon>
        <taxon>Roseobacteraceae</taxon>
        <taxon>Rhodophyticola</taxon>
    </lineage>
</organism>
<feature type="signal peptide" evidence="1">
    <location>
        <begin position="1"/>
        <end position="23"/>
    </location>
</feature>
<keyword evidence="1" id="KW-0732">Signal</keyword>
<evidence type="ECO:0000313" key="2">
    <source>
        <dbReference type="EMBL" id="RMA43411.1"/>
    </source>
</evidence>